<proteinExistence type="inferred from homology"/>
<evidence type="ECO:0000256" key="1">
    <source>
        <dbReference type="ARBA" id="ARBA00000385"/>
    </source>
</evidence>
<comment type="function">
    <text evidence="5">Responsible for synthesis of pseudouridine from uracil-55 in the psi GC loop of transfer RNAs.</text>
</comment>
<evidence type="ECO:0000259" key="7">
    <source>
        <dbReference type="Pfam" id="PF16198"/>
    </source>
</evidence>
<dbReference type="Pfam" id="PF16198">
    <property type="entry name" value="TruB_C_2"/>
    <property type="match status" value="1"/>
</dbReference>
<evidence type="ECO:0000313" key="9">
    <source>
        <dbReference type="EMBL" id="WKW15022.1"/>
    </source>
</evidence>
<dbReference type="CDD" id="cd02573">
    <property type="entry name" value="PseudoU_synth_EcTruB"/>
    <property type="match status" value="1"/>
</dbReference>
<accession>A0AA49JZL4</accession>
<dbReference type="KEGG" id="pspc:Strain318_001387"/>
<evidence type="ECO:0000256" key="5">
    <source>
        <dbReference type="HAMAP-Rule" id="MF_01080"/>
    </source>
</evidence>
<dbReference type="InterPro" id="IPR020103">
    <property type="entry name" value="PsdUridine_synth_cat_dom_sf"/>
</dbReference>
<dbReference type="Pfam" id="PF01509">
    <property type="entry name" value="TruB_N"/>
    <property type="match status" value="1"/>
</dbReference>
<feature type="domain" description="Pseudouridine synthase II N-terminal" evidence="6">
    <location>
        <begin position="32"/>
        <end position="184"/>
    </location>
</feature>
<dbReference type="InterPro" id="IPR002501">
    <property type="entry name" value="PsdUridine_synth_N"/>
</dbReference>
<reference evidence="9" key="1">
    <citation type="submission" date="2023-07" db="EMBL/GenBank/DDBJ databases">
        <authorList>
            <person name="Haufschild T."/>
            <person name="Kallscheuer N."/>
            <person name="Hammer J."/>
            <person name="Kohn T."/>
            <person name="Kabuu M."/>
            <person name="Jogler M."/>
            <person name="Wohfarth N."/>
            <person name="Heuer A."/>
            <person name="Rohde M."/>
            <person name="van Teeseling M.C.F."/>
            <person name="Jogler C."/>
        </authorList>
    </citation>
    <scope>NUCLEOTIDE SEQUENCE</scope>
    <source>
        <strain evidence="8">Strain 138</strain>
        <strain evidence="9">Strain 318</strain>
    </source>
</reference>
<name>A0AA49JZL4_9BACT</name>
<dbReference type="SUPFAM" id="SSF55120">
    <property type="entry name" value="Pseudouridine synthase"/>
    <property type="match status" value="1"/>
</dbReference>
<accession>A0AA49JUF7</accession>
<dbReference type="HAMAP" id="MF_01080">
    <property type="entry name" value="TruB_bact"/>
    <property type="match status" value="1"/>
</dbReference>
<dbReference type="EMBL" id="CP130613">
    <property type="protein sequence ID" value="WKW15022.1"/>
    <property type="molecule type" value="Genomic_DNA"/>
</dbReference>
<dbReference type="RefSeq" id="WP_367887788.1">
    <property type="nucleotide sequence ID" value="NZ_CP130612.1"/>
</dbReference>
<evidence type="ECO:0000256" key="4">
    <source>
        <dbReference type="ARBA" id="ARBA00023235"/>
    </source>
</evidence>
<gene>
    <name evidence="5 9" type="primary">truB</name>
    <name evidence="8" type="ORF">Strain138_001387</name>
    <name evidence="9" type="ORF">Strain318_001387</name>
</gene>
<evidence type="ECO:0000256" key="3">
    <source>
        <dbReference type="ARBA" id="ARBA00022694"/>
    </source>
</evidence>
<dbReference type="EC" id="5.4.99.25" evidence="5"/>
<evidence type="ECO:0000313" key="8">
    <source>
        <dbReference type="EMBL" id="WKW12113.1"/>
    </source>
</evidence>
<keyword evidence="4 5" id="KW-0413">Isomerase</keyword>
<comment type="catalytic activity">
    <reaction evidence="1 5">
        <text>uridine(55) in tRNA = pseudouridine(55) in tRNA</text>
        <dbReference type="Rhea" id="RHEA:42532"/>
        <dbReference type="Rhea" id="RHEA-COMP:10101"/>
        <dbReference type="Rhea" id="RHEA-COMP:10102"/>
        <dbReference type="ChEBI" id="CHEBI:65314"/>
        <dbReference type="ChEBI" id="CHEBI:65315"/>
        <dbReference type="EC" id="5.4.99.25"/>
    </reaction>
</comment>
<keyword evidence="3 5" id="KW-0819">tRNA processing</keyword>
<dbReference type="InterPro" id="IPR014780">
    <property type="entry name" value="tRNA_psdUridine_synth_TruB"/>
</dbReference>
<comment type="similarity">
    <text evidence="2 5">Belongs to the pseudouridine synthase TruB family. Type 1 subfamily.</text>
</comment>
<feature type="active site" description="Nucleophile" evidence="5">
    <location>
        <position position="47"/>
    </location>
</feature>
<dbReference type="GO" id="GO:0160148">
    <property type="term" value="F:tRNA pseudouridine(55) synthase activity"/>
    <property type="evidence" value="ECO:0007669"/>
    <property type="project" value="UniProtKB-EC"/>
</dbReference>
<dbReference type="PANTHER" id="PTHR13767">
    <property type="entry name" value="TRNA-PSEUDOURIDINE SYNTHASE"/>
    <property type="match status" value="1"/>
</dbReference>
<organism evidence="9 10">
    <name type="scientific">Pseudogemmatithrix spongiicola</name>
    <dbReference type="NCBI Taxonomy" id="3062599"/>
    <lineage>
        <taxon>Bacteria</taxon>
        <taxon>Pseudomonadati</taxon>
        <taxon>Gemmatimonadota</taxon>
        <taxon>Gemmatimonadia</taxon>
        <taxon>Gemmatimonadales</taxon>
        <taxon>Gemmatimonadaceae</taxon>
        <taxon>Pseudogemmatithrix</taxon>
    </lineage>
</organism>
<evidence type="ECO:0000259" key="6">
    <source>
        <dbReference type="Pfam" id="PF01509"/>
    </source>
</evidence>
<dbReference type="AlphaFoldDB" id="A0AA49JZL4"/>
<dbReference type="GO" id="GO:0031119">
    <property type="term" value="P:tRNA pseudouridine synthesis"/>
    <property type="evidence" value="ECO:0007669"/>
    <property type="project" value="UniProtKB-UniRule"/>
</dbReference>
<sequence>MTSPRPTATPDGLLLVDKPAGVSSHDVVNAARRAIGERRIGHAGTLDPFATGLLVLLVGRATRLLPHLPDEPKVYEARIAFGVETDTEDLLGQPVREAALPTRAALLAVLPRFVGRIDQVPPAYSAKRIDGQRAYALARAGAAVELKPVPITVHRWELLAVDEDAEGRVRSVDARITCGGGTYVRSLARDLARAVDSAAHLAALRRVRTGPFDVADAVTLEDLRERRAALRPALAALPGFPVQRLSDDELAKIVRGIDVAATVPGPWGALVRADDDILVALAERRHGAGSSEGERWQPRVVMREA</sequence>
<feature type="domain" description="tRNA pseudouridylate synthase B C-terminal" evidence="7">
    <location>
        <begin position="185"/>
        <end position="225"/>
    </location>
</feature>
<keyword evidence="10" id="KW-1185">Reference proteome</keyword>
<evidence type="ECO:0000313" key="10">
    <source>
        <dbReference type="Proteomes" id="UP001229955"/>
    </source>
</evidence>
<dbReference type="Proteomes" id="UP001229955">
    <property type="component" value="Chromosome"/>
</dbReference>
<dbReference type="Gene3D" id="3.30.2350.10">
    <property type="entry name" value="Pseudouridine synthase"/>
    <property type="match status" value="1"/>
</dbReference>
<protein>
    <recommendedName>
        <fullName evidence="5">tRNA pseudouridine synthase B</fullName>
        <ecNumber evidence="5">5.4.99.25</ecNumber>
    </recommendedName>
    <alternativeName>
        <fullName evidence="5">tRNA pseudouridine(55) synthase</fullName>
        <shortName evidence="5">Psi55 synthase</shortName>
    </alternativeName>
    <alternativeName>
        <fullName evidence="5">tRNA pseudouridylate synthase</fullName>
    </alternativeName>
    <alternativeName>
        <fullName evidence="5">tRNA-uridine isomerase</fullName>
    </alternativeName>
</protein>
<dbReference type="GO" id="GO:0003723">
    <property type="term" value="F:RNA binding"/>
    <property type="evidence" value="ECO:0007669"/>
    <property type="project" value="InterPro"/>
</dbReference>
<dbReference type="NCBIfam" id="TIGR00431">
    <property type="entry name" value="TruB"/>
    <property type="match status" value="1"/>
</dbReference>
<evidence type="ECO:0000256" key="2">
    <source>
        <dbReference type="ARBA" id="ARBA00005642"/>
    </source>
</evidence>
<dbReference type="InterPro" id="IPR032819">
    <property type="entry name" value="TruB_C"/>
</dbReference>
<dbReference type="GO" id="GO:1990481">
    <property type="term" value="P:mRNA pseudouridine synthesis"/>
    <property type="evidence" value="ECO:0007669"/>
    <property type="project" value="TreeGrafter"/>
</dbReference>
<dbReference type="PANTHER" id="PTHR13767:SF2">
    <property type="entry name" value="PSEUDOURIDYLATE SYNTHASE TRUB1"/>
    <property type="match status" value="1"/>
</dbReference>
<dbReference type="EMBL" id="CP130612">
    <property type="protein sequence ID" value="WKW12113.1"/>
    <property type="molecule type" value="Genomic_DNA"/>
</dbReference>